<evidence type="ECO:0000313" key="2">
    <source>
        <dbReference type="EMBL" id="KAG0024059.1"/>
    </source>
</evidence>
<dbReference type="EMBL" id="JAAAID010000031">
    <property type="protein sequence ID" value="KAG0024059.1"/>
    <property type="molecule type" value="Genomic_DNA"/>
</dbReference>
<dbReference type="InterPro" id="IPR013897">
    <property type="entry name" value="Duc1"/>
</dbReference>
<keyword evidence="3" id="KW-1185">Reference proteome</keyword>
<comment type="caution">
    <text evidence="2">The sequence shown here is derived from an EMBL/GenBank/DDBJ whole genome shotgun (WGS) entry which is preliminary data.</text>
</comment>
<proteinExistence type="predicted"/>
<dbReference type="Proteomes" id="UP000703661">
    <property type="component" value="Unassembled WGS sequence"/>
</dbReference>
<dbReference type="PANTHER" id="PTHR34826">
    <property type="entry name" value="UPF0590 PROTEIN C409.17C"/>
    <property type="match status" value="1"/>
</dbReference>
<feature type="domain" description="Domain of unknown function at the cortex 1" evidence="1">
    <location>
        <begin position="16"/>
        <end position="267"/>
    </location>
</feature>
<dbReference type="Pfam" id="PF08588">
    <property type="entry name" value="Duc1"/>
    <property type="match status" value="1"/>
</dbReference>
<organism evidence="2 3">
    <name type="scientific">Entomortierella chlamydospora</name>
    <dbReference type="NCBI Taxonomy" id="101097"/>
    <lineage>
        <taxon>Eukaryota</taxon>
        <taxon>Fungi</taxon>
        <taxon>Fungi incertae sedis</taxon>
        <taxon>Mucoromycota</taxon>
        <taxon>Mortierellomycotina</taxon>
        <taxon>Mortierellomycetes</taxon>
        <taxon>Mortierellales</taxon>
        <taxon>Mortierellaceae</taxon>
        <taxon>Entomortierella</taxon>
    </lineage>
</organism>
<protein>
    <recommendedName>
        <fullName evidence="1">Domain of unknown function at the cortex 1 domain-containing protein</fullName>
    </recommendedName>
</protein>
<gene>
    <name evidence="2" type="ORF">BGZ80_006284</name>
</gene>
<evidence type="ECO:0000313" key="3">
    <source>
        <dbReference type="Proteomes" id="UP000703661"/>
    </source>
</evidence>
<dbReference type="PANTHER" id="PTHR34826:SF2">
    <property type="entry name" value="UPF0590 PROTEIN C409.17C"/>
    <property type="match status" value="1"/>
</dbReference>
<sequence>MKPEKSVVVHDNIKYHEFAGHLTFRIKGQDQIHGYEQGQKQDGLPIVPDSPWFENAADGGKGNNLIMCMQAIGRFKREWSGEQVVLAVVFDKPFKLPTGTSLAIKFFKAISPGLQVDVQGTEPYFINPFLTAMDCLHVSKDTCESTTVTAATVPAWPSPRAENLPENTSLIILEEDPKKKAKIEMDTKARKHHFAKAKNLRNHWFVKDHVYGLELFNPFMDCARLAVKLPGLFSLELFKVLNEQPITYSIRTQDGSVSFFAVSFELVPVVEDLSNV</sequence>
<accession>A0A9P6T4A2</accession>
<evidence type="ECO:0000259" key="1">
    <source>
        <dbReference type="Pfam" id="PF08588"/>
    </source>
</evidence>
<name>A0A9P6T4A2_9FUNG</name>
<reference evidence="2" key="1">
    <citation type="journal article" date="2020" name="Fungal Divers.">
        <title>Resolving the Mortierellaceae phylogeny through synthesis of multi-gene phylogenetics and phylogenomics.</title>
        <authorList>
            <person name="Vandepol N."/>
            <person name="Liber J."/>
            <person name="Desiro A."/>
            <person name="Na H."/>
            <person name="Kennedy M."/>
            <person name="Barry K."/>
            <person name="Grigoriev I.V."/>
            <person name="Miller A.N."/>
            <person name="O'Donnell K."/>
            <person name="Stajich J.E."/>
            <person name="Bonito G."/>
        </authorList>
    </citation>
    <scope>NUCLEOTIDE SEQUENCE</scope>
    <source>
        <strain evidence="2">NRRL 2769</strain>
    </source>
</reference>
<dbReference type="AlphaFoldDB" id="A0A9P6T4A2"/>